<feature type="domain" description="PaaD zinc beta ribbon" evidence="2">
    <location>
        <begin position="109"/>
        <end position="160"/>
    </location>
</feature>
<dbReference type="Pfam" id="PF01883">
    <property type="entry name" value="FeS_assembly_P"/>
    <property type="match status" value="1"/>
</dbReference>
<dbReference type="Gene3D" id="3.30.300.130">
    <property type="entry name" value="Fe-S cluster assembly (FSCA)"/>
    <property type="match status" value="1"/>
</dbReference>
<comment type="caution">
    <text evidence="3">The sequence shown here is derived from an EMBL/GenBank/DDBJ whole genome shotgun (WGS) entry which is preliminary data.</text>
</comment>
<dbReference type="PANTHER" id="PTHR42831">
    <property type="entry name" value="FE-S PROTEIN MATURATION AUXILIARY FACTOR YITW"/>
    <property type="match status" value="1"/>
</dbReference>
<proteinExistence type="predicted"/>
<reference evidence="4" key="1">
    <citation type="journal article" date="2019" name="Int. J. Syst. Evol. Microbiol.">
        <title>The Global Catalogue of Microorganisms (GCM) 10K type strain sequencing project: providing services to taxonomists for standard genome sequencing and annotation.</title>
        <authorList>
            <consortium name="The Broad Institute Genomics Platform"/>
            <consortium name="The Broad Institute Genome Sequencing Center for Infectious Disease"/>
            <person name="Wu L."/>
            <person name="Ma J."/>
        </authorList>
    </citation>
    <scope>NUCLEOTIDE SEQUENCE [LARGE SCALE GENOMIC DNA]</scope>
    <source>
        <strain evidence="4">KACC 11299</strain>
    </source>
</reference>
<sequence length="166" mass="18541">MAISESVSTNRVFEVLRRVKDPEIDSVSIIDLGMVEEVTTSGNNVKVVLLPTFLGCPALEIIKKNTIEAIKQLPEVEEVEVEFVFHPPWTTDRITEEGHKNLRAFGIAPPPRHVEEDGSWHVDCAYCGSTYVTMENIFGPTACRSILYCKSCKNVFEAMKPVSTLL</sequence>
<dbReference type="Proteomes" id="UP001596071">
    <property type="component" value="Unassembled WGS sequence"/>
</dbReference>
<evidence type="ECO:0000259" key="2">
    <source>
        <dbReference type="Pfam" id="PF23451"/>
    </source>
</evidence>
<accession>A0ABW0TYZ0</accession>
<dbReference type="Pfam" id="PF23451">
    <property type="entry name" value="Zn_ribbon_PaaD"/>
    <property type="match status" value="1"/>
</dbReference>
<name>A0ABW0TYZ0_9BACL</name>
<keyword evidence="4" id="KW-1185">Reference proteome</keyword>
<evidence type="ECO:0000259" key="1">
    <source>
        <dbReference type="Pfam" id="PF01883"/>
    </source>
</evidence>
<dbReference type="SUPFAM" id="SSF117916">
    <property type="entry name" value="Fe-S cluster assembly (FSCA) domain-like"/>
    <property type="match status" value="1"/>
</dbReference>
<dbReference type="NCBIfam" id="TIGR02159">
    <property type="entry name" value="PA_CoA_Oxy4"/>
    <property type="match status" value="1"/>
</dbReference>
<gene>
    <name evidence="3" type="primary">paaD</name>
    <name evidence="3" type="ORF">ACFPTP_13440</name>
</gene>
<dbReference type="InterPro" id="IPR011883">
    <property type="entry name" value="PaaD-like"/>
</dbReference>
<organism evidence="3 4">
    <name type="scientific">Sporosarcina koreensis</name>
    <dbReference type="NCBI Taxonomy" id="334735"/>
    <lineage>
        <taxon>Bacteria</taxon>
        <taxon>Bacillati</taxon>
        <taxon>Bacillota</taxon>
        <taxon>Bacilli</taxon>
        <taxon>Bacillales</taxon>
        <taxon>Caryophanaceae</taxon>
        <taxon>Sporosarcina</taxon>
    </lineage>
</organism>
<dbReference type="InterPro" id="IPR034904">
    <property type="entry name" value="FSCA_dom_sf"/>
</dbReference>
<dbReference type="RefSeq" id="WP_381445765.1">
    <property type="nucleotide sequence ID" value="NZ_JBHSNP010000027.1"/>
</dbReference>
<dbReference type="InterPro" id="IPR052339">
    <property type="entry name" value="Fe-S_Maturation_MIP18"/>
</dbReference>
<dbReference type="InterPro" id="IPR056572">
    <property type="entry name" value="Zn_ribbon_PaaD"/>
</dbReference>
<dbReference type="PANTHER" id="PTHR42831:SF3">
    <property type="entry name" value="1,2-PHENYLACETYL-COA EPOXIDASE, SUBUNIT D-RELATED"/>
    <property type="match status" value="1"/>
</dbReference>
<feature type="domain" description="MIP18 family-like" evidence="1">
    <location>
        <begin position="11"/>
        <end position="81"/>
    </location>
</feature>
<dbReference type="EMBL" id="JBHSNP010000027">
    <property type="protein sequence ID" value="MFC5604227.1"/>
    <property type="molecule type" value="Genomic_DNA"/>
</dbReference>
<protein>
    <submittedName>
        <fullName evidence="3">1,2-phenylacetyl-CoA epoxidase subunit PaaD</fullName>
    </submittedName>
</protein>
<evidence type="ECO:0000313" key="4">
    <source>
        <dbReference type="Proteomes" id="UP001596071"/>
    </source>
</evidence>
<evidence type="ECO:0000313" key="3">
    <source>
        <dbReference type="EMBL" id="MFC5604227.1"/>
    </source>
</evidence>
<dbReference type="InterPro" id="IPR002744">
    <property type="entry name" value="MIP18-like"/>
</dbReference>